<dbReference type="Proteomes" id="UP001260188">
    <property type="component" value="Unassembled WGS sequence"/>
</dbReference>
<protein>
    <submittedName>
        <fullName evidence="6">Monosaccharide-transporting ATPase</fullName>
    </submittedName>
</protein>
<proteinExistence type="predicted"/>
<dbReference type="PANTHER" id="PTHR43790:SF9">
    <property type="entry name" value="GALACTOFURANOSE TRANSPORTER ATP-BINDING PROTEIN YTFR"/>
    <property type="match status" value="1"/>
</dbReference>
<dbReference type="Gene3D" id="3.40.50.300">
    <property type="entry name" value="P-loop containing nucleotide triphosphate hydrolases"/>
    <property type="match status" value="2"/>
</dbReference>
<evidence type="ECO:0000256" key="2">
    <source>
        <dbReference type="ARBA" id="ARBA00022737"/>
    </source>
</evidence>
<comment type="caution">
    <text evidence="6">The sequence shown here is derived from an EMBL/GenBank/DDBJ whole genome shotgun (WGS) entry which is preliminary data.</text>
</comment>
<dbReference type="Pfam" id="PF00005">
    <property type="entry name" value="ABC_tran"/>
    <property type="match status" value="2"/>
</dbReference>
<keyword evidence="3" id="KW-0547">Nucleotide-binding</keyword>
<evidence type="ECO:0000313" key="7">
    <source>
        <dbReference type="Proteomes" id="UP001260188"/>
    </source>
</evidence>
<dbReference type="CDD" id="cd03215">
    <property type="entry name" value="ABC_Carb_Monos_II"/>
    <property type="match status" value="1"/>
</dbReference>
<dbReference type="InterPro" id="IPR003593">
    <property type="entry name" value="AAA+_ATPase"/>
</dbReference>
<sequence>MMVRMDPEAAPTLEVRGADVRFGPEQALANVELRLFAGEVHSLMGENGAGKSTLIKAITGALRLDAGDILLDGTPVHLARPADALAAGISTVYQEIDLLPNLTVAENLSLGREPRRFGMIDHGEMRRRAATALESLGVSIDPGSLLSSHSLAVQQLVAIARAVSGANLRVLILDEPTSSLDADEVAELFRVVRELTARGVAVLFVSHFLDQVYELCDRVTVLRGGRFVGEYSTTELLRVELVEKMLGDSAARLAAIDEDTPPPSEGPLVLSARGARSGRTRHPFDLELVEGEVIGFAGLLGSGRTELARALTGVDGLDEGSVLLDGAPLGGRGPRPAIGRGVVYSSENRRTEGVLGDLSVLENITLALQAQRGILRPVGAARARELARSWIEALNIRPADIDRPVRELSGGNQQKVLLARLLALSPRVVVLDEPTRGIDVGAKAEVQRLVGELADNGVSVVYISAELDEVLRVSHTIAVIRDGRIAHVLPAADLNSDLLIALVARADETAAESAADKTEEADD</sequence>
<evidence type="ECO:0000256" key="4">
    <source>
        <dbReference type="ARBA" id="ARBA00022840"/>
    </source>
</evidence>
<dbReference type="InterPro" id="IPR027417">
    <property type="entry name" value="P-loop_NTPase"/>
</dbReference>
<gene>
    <name evidence="6" type="ORF">QE367_001606</name>
</gene>
<keyword evidence="7" id="KW-1185">Reference proteome</keyword>
<evidence type="ECO:0000313" key="6">
    <source>
        <dbReference type="EMBL" id="MDR6167402.1"/>
    </source>
</evidence>
<dbReference type="PANTHER" id="PTHR43790">
    <property type="entry name" value="CARBOHYDRATE TRANSPORT ATP-BINDING PROTEIN MG119-RELATED"/>
    <property type="match status" value="1"/>
</dbReference>
<name>A0ABU1I0J8_9MICO</name>
<keyword evidence="2" id="KW-0677">Repeat</keyword>
<organism evidence="6 7">
    <name type="scientific">Microbacterium paludicola</name>
    <dbReference type="NCBI Taxonomy" id="300019"/>
    <lineage>
        <taxon>Bacteria</taxon>
        <taxon>Bacillati</taxon>
        <taxon>Actinomycetota</taxon>
        <taxon>Actinomycetes</taxon>
        <taxon>Micrococcales</taxon>
        <taxon>Microbacteriaceae</taxon>
        <taxon>Microbacterium</taxon>
    </lineage>
</organism>
<keyword evidence="4" id="KW-0067">ATP-binding</keyword>
<dbReference type="PROSITE" id="PS50893">
    <property type="entry name" value="ABC_TRANSPORTER_2"/>
    <property type="match status" value="2"/>
</dbReference>
<keyword evidence="1" id="KW-0813">Transport</keyword>
<dbReference type="PROSITE" id="PS00211">
    <property type="entry name" value="ABC_TRANSPORTER_1"/>
    <property type="match status" value="1"/>
</dbReference>
<dbReference type="InterPro" id="IPR003439">
    <property type="entry name" value="ABC_transporter-like_ATP-bd"/>
</dbReference>
<dbReference type="InterPro" id="IPR017871">
    <property type="entry name" value="ABC_transporter-like_CS"/>
</dbReference>
<dbReference type="CDD" id="cd03216">
    <property type="entry name" value="ABC_Carb_Monos_I"/>
    <property type="match status" value="1"/>
</dbReference>
<feature type="domain" description="ABC transporter" evidence="5">
    <location>
        <begin position="251"/>
        <end position="507"/>
    </location>
</feature>
<accession>A0ABU1I0J8</accession>
<evidence type="ECO:0000256" key="1">
    <source>
        <dbReference type="ARBA" id="ARBA00022448"/>
    </source>
</evidence>
<dbReference type="InterPro" id="IPR050107">
    <property type="entry name" value="ABC_carbohydrate_import_ATPase"/>
</dbReference>
<dbReference type="EMBL" id="JAVIZA010000001">
    <property type="protein sequence ID" value="MDR6167402.1"/>
    <property type="molecule type" value="Genomic_DNA"/>
</dbReference>
<dbReference type="SMART" id="SM00382">
    <property type="entry name" value="AAA"/>
    <property type="match status" value="2"/>
</dbReference>
<dbReference type="SUPFAM" id="SSF52540">
    <property type="entry name" value="P-loop containing nucleoside triphosphate hydrolases"/>
    <property type="match status" value="2"/>
</dbReference>
<evidence type="ECO:0000259" key="5">
    <source>
        <dbReference type="PROSITE" id="PS50893"/>
    </source>
</evidence>
<reference evidence="6 7" key="1">
    <citation type="submission" date="2023-08" db="EMBL/GenBank/DDBJ databases">
        <title>Functional and genomic diversity of the sorghum phyllosphere microbiome.</title>
        <authorList>
            <person name="Shade A."/>
        </authorList>
    </citation>
    <scope>NUCLEOTIDE SEQUENCE [LARGE SCALE GENOMIC DNA]</scope>
    <source>
        <strain evidence="6 7">SORGH_AS_0919</strain>
    </source>
</reference>
<feature type="domain" description="ABC transporter" evidence="5">
    <location>
        <begin position="13"/>
        <end position="249"/>
    </location>
</feature>
<evidence type="ECO:0000256" key="3">
    <source>
        <dbReference type="ARBA" id="ARBA00022741"/>
    </source>
</evidence>